<dbReference type="Proteomes" id="UP001404104">
    <property type="component" value="Unassembled WGS sequence"/>
</dbReference>
<sequence>MSISPPAFRPFVPPTSPNRFVERVMAAFSIILFGAFIALWFYVAFPLDLPQALPAFLPMLIMPLGLAWAWQDAKKKRLAAEAEVERYRAGLQQAFAEQ</sequence>
<keyword evidence="1" id="KW-0812">Transmembrane</keyword>
<reference evidence="2 3" key="1">
    <citation type="submission" date="2024-05" db="EMBL/GenBank/DDBJ databases">
        <authorList>
            <person name="Liu Q."/>
            <person name="Xin Y.-H."/>
        </authorList>
    </citation>
    <scope>NUCLEOTIDE SEQUENCE [LARGE SCALE GENOMIC DNA]</scope>
    <source>
        <strain evidence="2 3">CGMCC 1.15349</strain>
    </source>
</reference>
<evidence type="ECO:0000313" key="2">
    <source>
        <dbReference type="EMBL" id="MEN2785070.1"/>
    </source>
</evidence>
<organism evidence="2 3">
    <name type="scientific">Sphingomonas qilianensis</name>
    <dbReference type="NCBI Taxonomy" id="1736690"/>
    <lineage>
        <taxon>Bacteria</taxon>
        <taxon>Pseudomonadati</taxon>
        <taxon>Pseudomonadota</taxon>
        <taxon>Alphaproteobacteria</taxon>
        <taxon>Sphingomonadales</taxon>
        <taxon>Sphingomonadaceae</taxon>
        <taxon>Sphingomonas</taxon>
    </lineage>
</organism>
<dbReference type="EMBL" id="JBDIMF010000001">
    <property type="protein sequence ID" value="MEN2785070.1"/>
    <property type="molecule type" value="Genomic_DNA"/>
</dbReference>
<evidence type="ECO:0000256" key="1">
    <source>
        <dbReference type="SAM" id="Phobius"/>
    </source>
</evidence>
<feature type="transmembrane region" description="Helical" evidence="1">
    <location>
        <begin position="24"/>
        <end position="45"/>
    </location>
</feature>
<accession>A0ABU9XML8</accession>
<feature type="transmembrane region" description="Helical" evidence="1">
    <location>
        <begin position="51"/>
        <end position="70"/>
    </location>
</feature>
<keyword evidence="3" id="KW-1185">Reference proteome</keyword>
<comment type="caution">
    <text evidence="2">The sequence shown here is derived from an EMBL/GenBank/DDBJ whole genome shotgun (WGS) entry which is preliminary data.</text>
</comment>
<keyword evidence="1" id="KW-1133">Transmembrane helix</keyword>
<keyword evidence="1" id="KW-0472">Membrane</keyword>
<dbReference type="RefSeq" id="WP_380808824.1">
    <property type="nucleotide sequence ID" value="NZ_JBHRXL010000005.1"/>
</dbReference>
<evidence type="ECO:0000313" key="3">
    <source>
        <dbReference type="Proteomes" id="UP001404104"/>
    </source>
</evidence>
<proteinExistence type="predicted"/>
<protein>
    <submittedName>
        <fullName evidence="2">Uncharacterized protein</fullName>
    </submittedName>
</protein>
<gene>
    <name evidence="2" type="ORF">ABC969_01375</name>
</gene>
<name>A0ABU9XML8_9SPHN</name>